<keyword evidence="5" id="KW-1185">Reference proteome</keyword>
<evidence type="ECO:0000313" key="5">
    <source>
        <dbReference type="Proteomes" id="UP000000692"/>
    </source>
</evidence>
<dbReference type="SUPFAM" id="SSF55469">
    <property type="entry name" value="FMN-dependent nitroreductase-like"/>
    <property type="match status" value="1"/>
</dbReference>
<sequence>MKKTAVTASPILPVLAERWSPRAFNSAALPLSRIASALEAGRWAPSASNRQPWRIYAASKSDSPEGFAKLLSFLVPFNATWAAEASILIIGAAQIENDEGKPQPGALYDLGLYMGNFATQIAADGLYLHQMTGIDVDAATTGLDMPAGWQAVFAGAIGEFGDIAALPEKLAAREVEPRSRKPLSEIFFPQ</sequence>
<dbReference type="KEGG" id="kvl:KVU_2467"/>
<proteinExistence type="inferred from homology"/>
<keyword evidence="2" id="KW-0560">Oxidoreductase</keyword>
<evidence type="ECO:0000313" key="4">
    <source>
        <dbReference type="EMBL" id="AEM42306.1"/>
    </source>
</evidence>
<evidence type="ECO:0000256" key="2">
    <source>
        <dbReference type="ARBA" id="ARBA00023002"/>
    </source>
</evidence>
<reference evidence="4 5" key="1">
    <citation type="journal article" date="2011" name="J. Bacteriol.">
        <title>Complete genome sequence of the industrial strain Ketogulonicigenium vulgare WSH-001.</title>
        <authorList>
            <person name="Liu L."/>
            <person name="Li Y."/>
            <person name="Zhang J."/>
            <person name="Zhou Z."/>
            <person name="Liu J."/>
            <person name="Li X."/>
            <person name="Zhou J."/>
            <person name="Du G."/>
            <person name="Wang L."/>
            <person name="Chen J."/>
        </authorList>
    </citation>
    <scope>NUCLEOTIDE SEQUENCE [LARGE SCALE GENOMIC DNA]</scope>
    <source>
        <strain evidence="4 5">WSH-001</strain>
    </source>
</reference>
<feature type="domain" description="Nitroreductase" evidence="3">
    <location>
        <begin position="16"/>
        <end position="70"/>
    </location>
</feature>
<protein>
    <submittedName>
        <fullName evidence="4">Nitroreductase family protein</fullName>
    </submittedName>
</protein>
<organism evidence="4 5">
    <name type="scientific">Ketogulonicigenium vulgare (strain WSH-001)</name>
    <dbReference type="NCBI Taxonomy" id="759362"/>
    <lineage>
        <taxon>Bacteria</taxon>
        <taxon>Pseudomonadati</taxon>
        <taxon>Pseudomonadota</taxon>
        <taxon>Alphaproteobacteria</taxon>
        <taxon>Rhodobacterales</taxon>
        <taxon>Roseobacteraceae</taxon>
        <taxon>Ketogulonicigenium</taxon>
    </lineage>
</organism>
<dbReference type="CDD" id="cd02138">
    <property type="entry name" value="TdsD-like"/>
    <property type="match status" value="1"/>
</dbReference>
<evidence type="ECO:0000256" key="1">
    <source>
        <dbReference type="ARBA" id="ARBA00007118"/>
    </source>
</evidence>
<evidence type="ECO:0000259" key="3">
    <source>
        <dbReference type="Pfam" id="PF00881"/>
    </source>
</evidence>
<name>F9Y7L0_KETVW</name>
<dbReference type="Pfam" id="PF00881">
    <property type="entry name" value="Nitroreductase"/>
    <property type="match status" value="1"/>
</dbReference>
<gene>
    <name evidence="4" type="ordered locus">KVU_2467</name>
</gene>
<dbReference type="OrthoDB" id="9802510at2"/>
<dbReference type="PANTHER" id="PTHR43673:SF10">
    <property type="entry name" value="NADH DEHYDROGENASE_NAD(P)H NITROREDUCTASE XCC3605-RELATED"/>
    <property type="match status" value="1"/>
</dbReference>
<dbReference type="eggNOG" id="COG0778">
    <property type="taxonomic scope" value="Bacteria"/>
</dbReference>
<dbReference type="InterPro" id="IPR029479">
    <property type="entry name" value="Nitroreductase"/>
</dbReference>
<comment type="similarity">
    <text evidence="1">Belongs to the nitroreductase family.</text>
</comment>
<dbReference type="HOGENOM" id="CLU_070764_6_0_5"/>
<dbReference type="PANTHER" id="PTHR43673">
    <property type="entry name" value="NAD(P)H NITROREDUCTASE YDGI-RELATED"/>
    <property type="match status" value="1"/>
</dbReference>
<dbReference type="InterPro" id="IPR000415">
    <property type="entry name" value="Nitroreductase-like"/>
</dbReference>
<dbReference type="RefSeq" id="WP_013382970.1">
    <property type="nucleotide sequence ID" value="NC_017384.1"/>
</dbReference>
<dbReference type="Proteomes" id="UP000000692">
    <property type="component" value="Chromosome"/>
</dbReference>
<dbReference type="GO" id="GO:0016491">
    <property type="term" value="F:oxidoreductase activity"/>
    <property type="evidence" value="ECO:0007669"/>
    <property type="project" value="UniProtKB-KW"/>
</dbReference>
<accession>F9Y7L0</accession>
<dbReference type="AlphaFoldDB" id="F9Y7L0"/>
<dbReference type="EMBL" id="CP002018">
    <property type="protein sequence ID" value="AEM42306.1"/>
    <property type="molecule type" value="Genomic_DNA"/>
</dbReference>
<dbReference type="Gene3D" id="3.40.109.10">
    <property type="entry name" value="NADH Oxidase"/>
    <property type="match status" value="1"/>
</dbReference>